<keyword evidence="1" id="KW-0812">Transmembrane</keyword>
<comment type="caution">
    <text evidence="2">The sequence shown here is derived from an EMBL/GenBank/DDBJ whole genome shotgun (WGS) entry which is preliminary data.</text>
</comment>
<evidence type="ECO:0000256" key="1">
    <source>
        <dbReference type="SAM" id="Phobius"/>
    </source>
</evidence>
<proteinExistence type="predicted"/>
<reference evidence="3" key="1">
    <citation type="journal article" date="2019" name="Int. J. Syst. Evol. Microbiol.">
        <title>The Global Catalogue of Microorganisms (GCM) 10K type strain sequencing project: providing services to taxonomists for standard genome sequencing and annotation.</title>
        <authorList>
            <consortium name="The Broad Institute Genomics Platform"/>
            <consortium name="The Broad Institute Genome Sequencing Center for Infectious Disease"/>
            <person name="Wu L."/>
            <person name="Ma J."/>
        </authorList>
    </citation>
    <scope>NUCLEOTIDE SEQUENCE [LARGE SCALE GENOMIC DNA]</scope>
    <source>
        <strain evidence="3">CGMCC 1.7656</strain>
    </source>
</reference>
<sequence>MHQSYSRYHTNIKLCYSLGIEKQLFPKEFTDKIPATTSQYRKNKNANDYLGYEYEELSTKAIEDFKILFDARAKKIKQLFFAFLKLYLSIITIIGKRNFKEILKKFLIPIKKNLFPILTTLLMNLEIRKRF</sequence>
<dbReference type="Proteomes" id="UP000620064">
    <property type="component" value="Unassembled WGS sequence"/>
</dbReference>
<accession>A0ABQ2NNX3</accession>
<gene>
    <name evidence="2" type="ORF">GCM10010992_25960</name>
</gene>
<dbReference type="RefSeq" id="WP_188618553.1">
    <property type="nucleotide sequence ID" value="NZ_BMLV01000006.1"/>
</dbReference>
<dbReference type="EMBL" id="BMLV01000006">
    <property type="protein sequence ID" value="GGP06300.1"/>
    <property type="molecule type" value="Genomic_DNA"/>
</dbReference>
<name>A0ABQ2NNX3_9FLAO</name>
<feature type="transmembrane region" description="Helical" evidence="1">
    <location>
        <begin position="76"/>
        <end position="94"/>
    </location>
</feature>
<organism evidence="2 3">
    <name type="scientific">Cloacibacterium rupense</name>
    <dbReference type="NCBI Taxonomy" id="517423"/>
    <lineage>
        <taxon>Bacteria</taxon>
        <taxon>Pseudomonadati</taxon>
        <taxon>Bacteroidota</taxon>
        <taxon>Flavobacteriia</taxon>
        <taxon>Flavobacteriales</taxon>
        <taxon>Weeksellaceae</taxon>
    </lineage>
</organism>
<protein>
    <submittedName>
        <fullName evidence="2">Uncharacterized protein</fullName>
    </submittedName>
</protein>
<keyword evidence="1" id="KW-0472">Membrane</keyword>
<evidence type="ECO:0000313" key="2">
    <source>
        <dbReference type="EMBL" id="GGP06300.1"/>
    </source>
</evidence>
<keyword evidence="3" id="KW-1185">Reference proteome</keyword>
<keyword evidence="1" id="KW-1133">Transmembrane helix</keyword>
<evidence type="ECO:0000313" key="3">
    <source>
        <dbReference type="Proteomes" id="UP000620064"/>
    </source>
</evidence>